<feature type="non-terminal residue" evidence="2">
    <location>
        <position position="1"/>
    </location>
</feature>
<evidence type="ECO:0000256" key="1">
    <source>
        <dbReference type="SAM" id="MobiDB-lite"/>
    </source>
</evidence>
<dbReference type="AlphaFoldDB" id="A0A9D4AX82"/>
<reference evidence="2" key="1">
    <citation type="submission" date="2021-09" db="EMBL/GenBank/DDBJ databases">
        <title>The genome of Mauremys mutica provides insights into the evolution of semi-aquatic lifestyle.</title>
        <authorList>
            <person name="Gong S."/>
            <person name="Gao Y."/>
        </authorList>
    </citation>
    <scope>NUCLEOTIDE SEQUENCE</scope>
    <source>
        <strain evidence="2">MM-2020</strain>
        <tissue evidence="2">Muscle</tissue>
    </source>
</reference>
<organism evidence="2 3">
    <name type="scientific">Mauremys mutica</name>
    <name type="common">yellowpond turtle</name>
    <dbReference type="NCBI Taxonomy" id="74926"/>
    <lineage>
        <taxon>Eukaryota</taxon>
        <taxon>Metazoa</taxon>
        <taxon>Chordata</taxon>
        <taxon>Craniata</taxon>
        <taxon>Vertebrata</taxon>
        <taxon>Euteleostomi</taxon>
        <taxon>Archelosauria</taxon>
        <taxon>Testudinata</taxon>
        <taxon>Testudines</taxon>
        <taxon>Cryptodira</taxon>
        <taxon>Durocryptodira</taxon>
        <taxon>Testudinoidea</taxon>
        <taxon>Geoemydidae</taxon>
        <taxon>Geoemydinae</taxon>
        <taxon>Mauremys</taxon>
    </lineage>
</organism>
<gene>
    <name evidence="2" type="ORF">KIL84_017223</name>
</gene>
<accession>A0A9D4AX82</accession>
<evidence type="ECO:0000313" key="2">
    <source>
        <dbReference type="EMBL" id="KAH1173384.1"/>
    </source>
</evidence>
<keyword evidence="3" id="KW-1185">Reference proteome</keyword>
<proteinExistence type="predicted"/>
<sequence>YIIQITEFPFDLSIDDDVPADMVAEESGPGAQNSPYQLRRKTLLPKRTACPTKSSMEGASTSATENFGHRAKRARVSGKCQDLSDEYADAKNNLHNPACSSAKYVTFRLSCGSADGLPNTRVSQDV</sequence>
<protein>
    <submittedName>
        <fullName evidence="2">Uncharacterized protein</fullName>
    </submittedName>
</protein>
<feature type="region of interest" description="Disordered" evidence="1">
    <location>
        <begin position="47"/>
        <end position="71"/>
    </location>
</feature>
<name>A0A9D4AX82_9SAUR</name>
<dbReference type="EMBL" id="JAHDVG010000482">
    <property type="protein sequence ID" value="KAH1173384.1"/>
    <property type="molecule type" value="Genomic_DNA"/>
</dbReference>
<dbReference type="Proteomes" id="UP000827986">
    <property type="component" value="Unassembled WGS sequence"/>
</dbReference>
<comment type="caution">
    <text evidence="2">The sequence shown here is derived from an EMBL/GenBank/DDBJ whole genome shotgun (WGS) entry which is preliminary data.</text>
</comment>
<evidence type="ECO:0000313" key="3">
    <source>
        <dbReference type="Proteomes" id="UP000827986"/>
    </source>
</evidence>
<feature type="compositionally biased region" description="Polar residues" evidence="1">
    <location>
        <begin position="51"/>
        <end position="65"/>
    </location>
</feature>